<name>A0A6G6D9X4_9ARAC</name>
<keyword evidence="1" id="KW-0812">Transmembrane</keyword>
<organism evidence="2">
    <name type="scientific">Oxyopes hupingensis</name>
    <dbReference type="NCBI Taxonomy" id="2713554"/>
    <lineage>
        <taxon>Eukaryota</taxon>
        <taxon>Metazoa</taxon>
        <taxon>Ecdysozoa</taxon>
        <taxon>Arthropoda</taxon>
        <taxon>Chelicerata</taxon>
        <taxon>Arachnida</taxon>
        <taxon>Araneae</taxon>
        <taxon>Araneomorphae</taxon>
        <taxon>Entelegynae</taxon>
        <taxon>Lycosoidea</taxon>
        <taxon>Oxyopidae</taxon>
        <taxon>Oxyopes</taxon>
    </lineage>
</organism>
<sequence>MPQLMPFYWKNSVFMIFMLLMVLVIFYNFKKMELMIFKEDKSNKMLLSFLW</sequence>
<keyword evidence="1" id="KW-1133">Transmembrane helix</keyword>
<feature type="transmembrane region" description="Helical" evidence="1">
    <location>
        <begin position="12"/>
        <end position="29"/>
    </location>
</feature>
<dbReference type="AlphaFoldDB" id="A0A6G6D9X4"/>
<keyword evidence="1" id="KW-0472">Membrane</keyword>
<evidence type="ECO:0000313" key="2">
    <source>
        <dbReference type="EMBL" id="QIE13332.1"/>
    </source>
</evidence>
<protein>
    <submittedName>
        <fullName evidence="2">ATP synthase F0 subunit 8</fullName>
    </submittedName>
</protein>
<reference evidence="2" key="1">
    <citation type="journal article" date="2019" name="Mitochondrial DNA Part B Resour">
        <title>The complete mitochondrial genome of Oxyopes hupingensis (Araneae: Oxyopidae): characterization and phylogenetic analysis.</title>
        <authorList>
            <person name="Yang W.-J."/>
            <person name="Xu K.-K."/>
            <person name="Yang D.-X."/>
            <person name="Li C."/>
        </authorList>
    </citation>
    <scope>NUCLEOTIDE SEQUENCE</scope>
</reference>
<dbReference type="EMBL" id="MK518391">
    <property type="protein sequence ID" value="QIE13332.1"/>
    <property type="molecule type" value="Genomic_DNA"/>
</dbReference>
<keyword evidence="2" id="KW-0496">Mitochondrion</keyword>
<geneLocation type="mitochondrion" evidence="2"/>
<accession>A0A6G6D9X4</accession>
<dbReference type="CTD" id="4509"/>
<proteinExistence type="predicted"/>
<gene>
    <name evidence="2" type="primary">ATP8</name>
</gene>
<evidence type="ECO:0000256" key="1">
    <source>
        <dbReference type="SAM" id="Phobius"/>
    </source>
</evidence>
<dbReference type="GeneID" id="54100142"/>
<dbReference type="RefSeq" id="YP_009744378.1">
    <property type="nucleotide sequence ID" value="NC_046736.1"/>
</dbReference>